<dbReference type="InterPro" id="IPR003594">
    <property type="entry name" value="HATPase_dom"/>
</dbReference>
<evidence type="ECO:0000259" key="2">
    <source>
        <dbReference type="Pfam" id="PF13581"/>
    </source>
</evidence>
<evidence type="ECO:0000313" key="4">
    <source>
        <dbReference type="Proteomes" id="UP000306602"/>
    </source>
</evidence>
<proteinExistence type="predicted"/>
<dbReference type="PANTHER" id="PTHR35526:SF3">
    <property type="entry name" value="ANTI-SIGMA-F FACTOR RSBW"/>
    <property type="match status" value="1"/>
</dbReference>
<dbReference type="Proteomes" id="UP000306602">
    <property type="component" value="Unassembled WGS sequence"/>
</dbReference>
<sequence length="157" mass="17254">MTQRVATMSTEASPVIVKMKFRSGPLAVRAALAHIVSELQPMNWSKEDLGTVEIVLAEALNNIVEHAYTGEDVAGPIAIDCRAQTSALHVRIIDDGHPMPDEQPPELTEANLDMDLLDLPEGGFGWYLIRKLANDVEYRRENNQNVLDLHLALAASA</sequence>
<keyword evidence="1" id="KW-0723">Serine/threonine-protein kinase</keyword>
<dbReference type="AlphaFoldDB" id="A0A4S4NEU7"/>
<dbReference type="Pfam" id="PF13581">
    <property type="entry name" value="HATPase_c_2"/>
    <property type="match status" value="1"/>
</dbReference>
<keyword evidence="3" id="KW-0547">Nucleotide-binding</keyword>
<dbReference type="InterPro" id="IPR036890">
    <property type="entry name" value="HATPase_C_sf"/>
</dbReference>
<keyword evidence="4" id="KW-1185">Reference proteome</keyword>
<dbReference type="PANTHER" id="PTHR35526">
    <property type="entry name" value="ANTI-SIGMA-F FACTOR RSBW-RELATED"/>
    <property type="match status" value="1"/>
</dbReference>
<gene>
    <name evidence="3" type="ORF">E4Z66_06740</name>
</gene>
<dbReference type="CDD" id="cd16936">
    <property type="entry name" value="HATPase_RsbW-like"/>
    <property type="match status" value="1"/>
</dbReference>
<keyword evidence="1" id="KW-0418">Kinase</keyword>
<feature type="domain" description="Histidine kinase/HSP90-like ATPase" evidence="2">
    <location>
        <begin position="25"/>
        <end position="149"/>
    </location>
</feature>
<dbReference type="GO" id="GO:0005524">
    <property type="term" value="F:ATP binding"/>
    <property type="evidence" value="ECO:0007669"/>
    <property type="project" value="UniProtKB-KW"/>
</dbReference>
<evidence type="ECO:0000313" key="3">
    <source>
        <dbReference type="EMBL" id="THH36641.1"/>
    </source>
</evidence>
<comment type="caution">
    <text evidence="3">The sequence shown here is derived from an EMBL/GenBank/DDBJ whole genome shotgun (WGS) entry which is preliminary data.</text>
</comment>
<dbReference type="GO" id="GO:0004674">
    <property type="term" value="F:protein serine/threonine kinase activity"/>
    <property type="evidence" value="ECO:0007669"/>
    <property type="project" value="UniProtKB-KW"/>
</dbReference>
<dbReference type="Gene3D" id="3.30.565.10">
    <property type="entry name" value="Histidine kinase-like ATPase, C-terminal domain"/>
    <property type="match status" value="1"/>
</dbReference>
<protein>
    <submittedName>
        <fullName evidence="3">ATP-binding protein</fullName>
    </submittedName>
</protein>
<accession>A0A4S4NEU7</accession>
<evidence type="ECO:0000256" key="1">
    <source>
        <dbReference type="ARBA" id="ARBA00022527"/>
    </source>
</evidence>
<dbReference type="EMBL" id="SRKY01000002">
    <property type="protein sequence ID" value="THH36641.1"/>
    <property type="molecule type" value="Genomic_DNA"/>
</dbReference>
<keyword evidence="1" id="KW-0808">Transferase</keyword>
<dbReference type="OrthoDB" id="9792240at2"/>
<keyword evidence="3" id="KW-0067">ATP-binding</keyword>
<name>A0A4S4NEU7_9RHOB</name>
<reference evidence="3 4" key="1">
    <citation type="submission" date="2019-04" db="EMBL/GenBank/DDBJ databases">
        <title>Shimia ponticola sp. nov., isolated from seawater.</title>
        <authorList>
            <person name="Kim Y.-O."/>
            <person name="Yoon J.-H."/>
        </authorList>
    </citation>
    <scope>NUCLEOTIDE SEQUENCE [LARGE SCALE GENOMIC DNA]</scope>
    <source>
        <strain evidence="3 4">MYP11</strain>
    </source>
</reference>
<organism evidence="3 4">
    <name type="scientific">Aliishimia ponticola</name>
    <dbReference type="NCBI Taxonomy" id="2499833"/>
    <lineage>
        <taxon>Bacteria</taxon>
        <taxon>Pseudomonadati</taxon>
        <taxon>Pseudomonadota</taxon>
        <taxon>Alphaproteobacteria</taxon>
        <taxon>Rhodobacterales</taxon>
        <taxon>Paracoccaceae</taxon>
        <taxon>Aliishimia</taxon>
    </lineage>
</organism>
<dbReference type="SUPFAM" id="SSF55874">
    <property type="entry name" value="ATPase domain of HSP90 chaperone/DNA topoisomerase II/histidine kinase"/>
    <property type="match status" value="1"/>
</dbReference>
<dbReference type="InterPro" id="IPR050267">
    <property type="entry name" value="Anti-sigma-factor_SerPK"/>
</dbReference>